<name>A0A154IC64_RHILE</name>
<dbReference type="PRINTS" id="PR00455">
    <property type="entry name" value="HTHTETR"/>
</dbReference>
<evidence type="ECO:0000313" key="6">
    <source>
        <dbReference type="EMBL" id="KZA98174.1"/>
    </source>
</evidence>
<evidence type="ECO:0000256" key="2">
    <source>
        <dbReference type="ARBA" id="ARBA00023125"/>
    </source>
</evidence>
<feature type="domain" description="HTH tetR-type" evidence="5">
    <location>
        <begin position="1"/>
        <end position="55"/>
    </location>
</feature>
<dbReference type="EMBL" id="LVYU01000122">
    <property type="protein sequence ID" value="KZA98174.1"/>
    <property type="molecule type" value="Genomic_DNA"/>
</dbReference>
<dbReference type="AlphaFoldDB" id="A0A154IC64"/>
<dbReference type="SUPFAM" id="SSF46689">
    <property type="entry name" value="Homeodomain-like"/>
    <property type="match status" value="1"/>
</dbReference>
<protein>
    <recommendedName>
        <fullName evidence="5">HTH tetR-type domain-containing protein</fullName>
    </recommendedName>
</protein>
<comment type="caution">
    <text evidence="6">The sequence shown here is derived from an EMBL/GenBank/DDBJ whole genome shotgun (WGS) entry which is preliminary data.</text>
</comment>
<dbReference type="SUPFAM" id="SSF48498">
    <property type="entry name" value="Tetracyclin repressor-like, C-terminal domain"/>
    <property type="match status" value="1"/>
</dbReference>
<organism evidence="6">
    <name type="scientific">Rhizobium leguminosarum</name>
    <dbReference type="NCBI Taxonomy" id="384"/>
    <lineage>
        <taxon>Bacteria</taxon>
        <taxon>Pseudomonadati</taxon>
        <taxon>Pseudomonadota</taxon>
        <taxon>Alphaproteobacteria</taxon>
        <taxon>Hyphomicrobiales</taxon>
        <taxon>Rhizobiaceae</taxon>
        <taxon>Rhizobium/Agrobacterium group</taxon>
        <taxon>Rhizobium</taxon>
    </lineage>
</organism>
<dbReference type="InterPro" id="IPR001647">
    <property type="entry name" value="HTH_TetR"/>
</dbReference>
<evidence type="ECO:0000256" key="1">
    <source>
        <dbReference type="ARBA" id="ARBA00023015"/>
    </source>
</evidence>
<evidence type="ECO:0000259" key="5">
    <source>
        <dbReference type="PROSITE" id="PS50977"/>
    </source>
</evidence>
<keyword evidence="2 4" id="KW-0238">DNA-binding</keyword>
<gene>
    <name evidence="6" type="ORF">A4A59_28635</name>
</gene>
<keyword evidence="3" id="KW-0804">Transcription</keyword>
<proteinExistence type="predicted"/>
<reference evidence="6" key="1">
    <citation type="submission" date="2016-03" db="EMBL/GenBank/DDBJ databases">
        <title>Microsymbionts genomes from the relict species Vavilovia formosa.</title>
        <authorList>
            <person name="Chirak E."/>
            <person name="Kimeklis A."/>
            <person name="Kopat V."/>
            <person name="Andronov E."/>
        </authorList>
    </citation>
    <scope>NUCLEOTIDE SEQUENCE [LARGE SCALE GENOMIC DNA]</scope>
    <source>
        <strain evidence="6">Vaf12</strain>
    </source>
</reference>
<dbReference type="Pfam" id="PF00440">
    <property type="entry name" value="TetR_N"/>
    <property type="match status" value="1"/>
</dbReference>
<sequence length="180" mass="19406">MIDTAAVLFRERGIDGIGVADLMKAAGMTHGGFYRQFKSKDDLIVQAVKRAYDDLSRELLGRIAAADDPLPMLVKWYVSEHHRDESGKGCNLTALATDAARSNDEDLGSLFGGIVNSYIDLLISLVPSIDPGEKRRAAISILSEMVGAVILSRAVPDPAVSAEIIEAVSSDLLDRHRVGE</sequence>
<dbReference type="InterPro" id="IPR036271">
    <property type="entry name" value="Tet_transcr_reg_TetR-rel_C_sf"/>
</dbReference>
<dbReference type="GO" id="GO:0003677">
    <property type="term" value="F:DNA binding"/>
    <property type="evidence" value="ECO:0007669"/>
    <property type="project" value="UniProtKB-UniRule"/>
</dbReference>
<evidence type="ECO:0000256" key="4">
    <source>
        <dbReference type="PROSITE-ProRule" id="PRU00335"/>
    </source>
</evidence>
<keyword evidence="1" id="KW-0805">Transcription regulation</keyword>
<dbReference type="InterPro" id="IPR009057">
    <property type="entry name" value="Homeodomain-like_sf"/>
</dbReference>
<dbReference type="Gene3D" id="1.10.10.60">
    <property type="entry name" value="Homeodomain-like"/>
    <property type="match status" value="1"/>
</dbReference>
<accession>A0A154IC64</accession>
<evidence type="ECO:0000256" key="3">
    <source>
        <dbReference type="ARBA" id="ARBA00023163"/>
    </source>
</evidence>
<dbReference type="PANTHER" id="PTHR47506">
    <property type="entry name" value="TRANSCRIPTIONAL REGULATORY PROTEIN"/>
    <property type="match status" value="1"/>
</dbReference>
<dbReference type="PANTHER" id="PTHR47506:SF7">
    <property type="entry name" value="TRANSCRIPTIONAL REGULATORY PROTEIN"/>
    <property type="match status" value="1"/>
</dbReference>
<dbReference type="Gene3D" id="1.10.357.10">
    <property type="entry name" value="Tetracycline Repressor, domain 2"/>
    <property type="match status" value="1"/>
</dbReference>
<dbReference type="PROSITE" id="PS50977">
    <property type="entry name" value="HTH_TETR_2"/>
    <property type="match status" value="1"/>
</dbReference>
<feature type="DNA-binding region" description="H-T-H motif" evidence="4">
    <location>
        <begin position="18"/>
        <end position="37"/>
    </location>
</feature>